<organism evidence="3 4">
    <name type="scientific">Ganoderma sinense ZZ0214-1</name>
    <dbReference type="NCBI Taxonomy" id="1077348"/>
    <lineage>
        <taxon>Eukaryota</taxon>
        <taxon>Fungi</taxon>
        <taxon>Dikarya</taxon>
        <taxon>Basidiomycota</taxon>
        <taxon>Agaricomycotina</taxon>
        <taxon>Agaricomycetes</taxon>
        <taxon>Polyporales</taxon>
        <taxon>Polyporaceae</taxon>
        <taxon>Ganoderma</taxon>
    </lineage>
</organism>
<evidence type="ECO:0008006" key="5">
    <source>
        <dbReference type="Google" id="ProtNLM"/>
    </source>
</evidence>
<dbReference type="GO" id="GO:0043386">
    <property type="term" value="P:mycotoxin biosynthetic process"/>
    <property type="evidence" value="ECO:0007669"/>
    <property type="project" value="InterPro"/>
</dbReference>
<accession>A0A2G8S6Y0</accession>
<protein>
    <recommendedName>
        <fullName evidence="5">Alcohol acetyltransferase</fullName>
    </recommendedName>
</protein>
<dbReference type="PANTHER" id="PTHR42034">
    <property type="entry name" value="CHROMOSOME 7, WHOLE GENOME SHOTGUN SEQUENCE-RELATED"/>
    <property type="match status" value="1"/>
</dbReference>
<dbReference type="InterPro" id="IPR009992">
    <property type="entry name" value="Tri3/Sat12/Sat16/Mac1"/>
</dbReference>
<dbReference type="GO" id="GO:0016407">
    <property type="term" value="F:acetyltransferase activity"/>
    <property type="evidence" value="ECO:0007669"/>
    <property type="project" value="InterPro"/>
</dbReference>
<comment type="similarity">
    <text evidence="1">Belongs to the trichothecene O-acetyltransferase family.</text>
</comment>
<evidence type="ECO:0000313" key="3">
    <source>
        <dbReference type="EMBL" id="PIL29505.1"/>
    </source>
</evidence>
<dbReference type="Gene3D" id="3.30.559.30">
    <property type="entry name" value="Nonribosomal peptide synthetase, condensation domain"/>
    <property type="match status" value="1"/>
</dbReference>
<name>A0A2G8S6Y0_9APHY</name>
<dbReference type="OrthoDB" id="2548233at2759"/>
<reference evidence="3 4" key="1">
    <citation type="journal article" date="2015" name="Sci. Rep.">
        <title>Chromosome-level genome map provides insights into diverse defense mechanisms in the medicinal fungus Ganoderma sinense.</title>
        <authorList>
            <person name="Zhu Y."/>
            <person name="Xu J."/>
            <person name="Sun C."/>
            <person name="Zhou S."/>
            <person name="Xu H."/>
            <person name="Nelson D.R."/>
            <person name="Qian J."/>
            <person name="Song J."/>
            <person name="Luo H."/>
            <person name="Xiang L."/>
            <person name="Li Y."/>
            <person name="Xu Z."/>
            <person name="Ji A."/>
            <person name="Wang L."/>
            <person name="Lu S."/>
            <person name="Hayward A."/>
            <person name="Sun W."/>
            <person name="Li X."/>
            <person name="Schwartz D.C."/>
            <person name="Wang Y."/>
            <person name="Chen S."/>
        </authorList>
    </citation>
    <scope>NUCLEOTIDE SEQUENCE [LARGE SCALE GENOMIC DNA]</scope>
    <source>
        <strain evidence="3 4">ZZ0214-1</strain>
    </source>
</reference>
<keyword evidence="4" id="KW-1185">Reference proteome</keyword>
<dbReference type="InterPro" id="IPR023213">
    <property type="entry name" value="CAT-like_dom_sf"/>
</dbReference>
<dbReference type="AlphaFoldDB" id="A0A2G8S6Y0"/>
<dbReference type="Proteomes" id="UP000230002">
    <property type="component" value="Unassembled WGS sequence"/>
</dbReference>
<dbReference type="Pfam" id="PF07428">
    <property type="entry name" value="Tri3"/>
    <property type="match status" value="1"/>
</dbReference>
<dbReference type="PANTHER" id="PTHR42034:SF1">
    <property type="entry name" value="CONDENSATION DOMAIN-CONTAINING PROTEIN"/>
    <property type="match status" value="1"/>
</dbReference>
<evidence type="ECO:0000256" key="1">
    <source>
        <dbReference type="ARBA" id="ARBA00006439"/>
    </source>
</evidence>
<dbReference type="STRING" id="1077348.A0A2G8S6Y0"/>
<proteinExistence type="inferred from homology"/>
<dbReference type="Gene3D" id="3.30.559.10">
    <property type="entry name" value="Chloramphenicol acetyltransferase-like domain"/>
    <property type="match status" value="1"/>
</dbReference>
<dbReference type="EMBL" id="AYKW01000021">
    <property type="protein sequence ID" value="PIL29505.1"/>
    <property type="molecule type" value="Genomic_DNA"/>
</dbReference>
<gene>
    <name evidence="3" type="ORF">GSI_08313</name>
</gene>
<comment type="caution">
    <text evidence="3">The sequence shown here is derived from an EMBL/GenBank/DDBJ whole genome shotgun (WGS) entry which is preliminary data.</text>
</comment>
<evidence type="ECO:0000313" key="4">
    <source>
        <dbReference type="Proteomes" id="UP000230002"/>
    </source>
</evidence>
<evidence type="ECO:0000256" key="2">
    <source>
        <dbReference type="ARBA" id="ARBA00022679"/>
    </source>
</evidence>
<keyword evidence="2" id="KW-0808">Transferase</keyword>
<sequence>MSGPEPGWEQHPSRTGAYTRSLLASEIWTDQSARFNDGLSQFAIGVQLTTTIHERDIEARLKEAVIRLRFDCPLIAATIERGLHHADFGSWVYAPPANVEAARDWADKVVHYLRDPIDSESFLQSTVETHKIPYVLADGFEQLFRVYLTRPDSTLNTYLLSVHTSHSVLDAKPGLNALSLLLEFMSTPGSAGIDELAWGTEHKNLPPGPITVTGGPREDWGTKGTAMVDKFLSAAADQTPSHGLDCDTSVPRTPGKAHRLLVKFTTGETAKITRALKTLGFTFSELIDAAAIVAAFEHKPVPADEVDTTRVNGASLIAITDRLPPTVDRRRHLVSCMVYTPYRILYAPLAPLTGKARLLAAMRQAKEQYDAWLAEPCLPHLIAALAPQISPNKPAQPPPPGRGVFAPTMTNVGRVENYVALGWPRGAGAGDSEEVVVRVDGMHIACRMGSVWYTPTVHMWSVQGRLSVLLQGSAADVWDRDVLQDFISGIVKQISFIMEE</sequence>